<name>A0A149S7X0_9PROT</name>
<evidence type="ECO:0000313" key="2">
    <source>
        <dbReference type="EMBL" id="KXV22713.1"/>
    </source>
</evidence>
<evidence type="ECO:0000256" key="1">
    <source>
        <dbReference type="SAM" id="MobiDB-lite"/>
    </source>
</evidence>
<evidence type="ECO:0000313" key="4">
    <source>
        <dbReference type="Proteomes" id="UP000075526"/>
    </source>
</evidence>
<gene>
    <name evidence="2" type="ORF">AD933_00385</name>
    <name evidence="3" type="ORF">AD953_01645</name>
</gene>
<protein>
    <submittedName>
        <fullName evidence="2">Uncharacterized protein</fullName>
    </submittedName>
</protein>
<dbReference type="Proteomes" id="UP000075538">
    <property type="component" value="Unassembled WGS sequence"/>
</dbReference>
<dbReference type="GeneID" id="29557593"/>
<sequence>MKRSLTPAGTTPTNEKWREAVHETLRKTLLYIWEQPDYTPLKARRDAQNGKKHAGSPALALAHHTGQ</sequence>
<dbReference type="EMBL" id="LHZF01000052">
    <property type="protein sequence ID" value="KXV22713.1"/>
    <property type="molecule type" value="Genomic_DNA"/>
</dbReference>
<proteinExistence type="predicted"/>
<dbReference type="PATRIC" id="fig|178901.12.peg.891"/>
<evidence type="ECO:0000313" key="3">
    <source>
        <dbReference type="EMBL" id="KXV79595.1"/>
    </source>
</evidence>
<dbReference type="EMBL" id="LHZZ01000240">
    <property type="protein sequence ID" value="KXV79595.1"/>
    <property type="molecule type" value="Genomic_DNA"/>
</dbReference>
<reference evidence="4 5" key="1">
    <citation type="submission" date="2015-06" db="EMBL/GenBank/DDBJ databases">
        <title>Improved classification and identification of acetic acid bacteria using matrix-assisted laser desorption/ionization time-of-flight mass spectrometry; Gluconobacter nephelii and Gluconobacter uchimurae are later heterotypic synonyms of Gluconobacter japonicus and Gluconobacter oxydans, respectively.</title>
        <authorList>
            <person name="Li L."/>
            <person name="Cleenwerck I."/>
            <person name="De Vuyst L."/>
            <person name="Vandamme P."/>
        </authorList>
    </citation>
    <scope>NUCLEOTIDE SEQUENCE [LARGE SCALE GENOMIC DNA]</scope>
    <source>
        <strain evidence="2 4">LMG 1552</strain>
        <strain evidence="3 5">LMG 1604</strain>
    </source>
</reference>
<dbReference type="RefSeq" id="WP_061490156.1">
    <property type="nucleotide sequence ID" value="NZ_LHZC01000052.1"/>
</dbReference>
<feature type="region of interest" description="Disordered" evidence="1">
    <location>
        <begin position="43"/>
        <end position="67"/>
    </location>
</feature>
<organism evidence="2 4">
    <name type="scientific">Acetobacter malorum</name>
    <dbReference type="NCBI Taxonomy" id="178901"/>
    <lineage>
        <taxon>Bacteria</taxon>
        <taxon>Pseudomonadati</taxon>
        <taxon>Pseudomonadota</taxon>
        <taxon>Alphaproteobacteria</taxon>
        <taxon>Acetobacterales</taxon>
        <taxon>Acetobacteraceae</taxon>
        <taxon>Acetobacter</taxon>
    </lineage>
</organism>
<dbReference type="Proteomes" id="UP000075526">
    <property type="component" value="Unassembled WGS sequence"/>
</dbReference>
<accession>A0A149S7X0</accession>
<evidence type="ECO:0000313" key="5">
    <source>
        <dbReference type="Proteomes" id="UP000075538"/>
    </source>
</evidence>
<dbReference type="AlphaFoldDB" id="A0A149S7X0"/>
<comment type="caution">
    <text evidence="2">The sequence shown here is derived from an EMBL/GenBank/DDBJ whole genome shotgun (WGS) entry which is preliminary data.</text>
</comment>